<dbReference type="PANTHER" id="PTHR48081:SF33">
    <property type="entry name" value="KYNURENINE FORMAMIDASE"/>
    <property type="match status" value="1"/>
</dbReference>
<dbReference type="InterPro" id="IPR029058">
    <property type="entry name" value="AB_hydrolase_fold"/>
</dbReference>
<dbReference type="AlphaFoldDB" id="A0AA39LU65"/>
<organism evidence="3 4">
    <name type="scientific">Steinernema hermaphroditum</name>
    <dbReference type="NCBI Taxonomy" id="289476"/>
    <lineage>
        <taxon>Eukaryota</taxon>
        <taxon>Metazoa</taxon>
        <taxon>Ecdysozoa</taxon>
        <taxon>Nematoda</taxon>
        <taxon>Chromadorea</taxon>
        <taxon>Rhabditida</taxon>
        <taxon>Tylenchina</taxon>
        <taxon>Panagrolaimomorpha</taxon>
        <taxon>Strongyloidoidea</taxon>
        <taxon>Steinernematidae</taxon>
        <taxon>Steinernema</taxon>
    </lineage>
</organism>
<comment type="caution">
    <text evidence="3">The sequence shown here is derived from an EMBL/GenBank/DDBJ whole genome shotgun (WGS) entry which is preliminary data.</text>
</comment>
<dbReference type="PANTHER" id="PTHR48081">
    <property type="entry name" value="AB HYDROLASE SUPERFAMILY PROTEIN C4A8.06C"/>
    <property type="match status" value="1"/>
</dbReference>
<evidence type="ECO:0000313" key="4">
    <source>
        <dbReference type="Proteomes" id="UP001175271"/>
    </source>
</evidence>
<proteinExistence type="predicted"/>
<dbReference type="Gene3D" id="3.40.50.1820">
    <property type="entry name" value="alpha/beta hydrolase"/>
    <property type="match status" value="1"/>
</dbReference>
<dbReference type="InterPro" id="IPR049492">
    <property type="entry name" value="BD-FAE-like_dom"/>
</dbReference>
<evidence type="ECO:0000259" key="2">
    <source>
        <dbReference type="Pfam" id="PF20434"/>
    </source>
</evidence>
<dbReference type="GO" id="GO:0004061">
    <property type="term" value="F:arylformamidase activity"/>
    <property type="evidence" value="ECO:0007669"/>
    <property type="project" value="TreeGrafter"/>
</dbReference>
<dbReference type="EMBL" id="JAUCMV010000003">
    <property type="protein sequence ID" value="KAK0410281.1"/>
    <property type="molecule type" value="Genomic_DNA"/>
</dbReference>
<keyword evidence="4" id="KW-1185">Reference proteome</keyword>
<accession>A0AA39LU65</accession>
<feature type="domain" description="BD-FAE-like" evidence="2">
    <location>
        <begin position="72"/>
        <end position="226"/>
    </location>
</feature>
<dbReference type="SUPFAM" id="SSF53474">
    <property type="entry name" value="alpha/beta-Hydrolases"/>
    <property type="match status" value="1"/>
</dbReference>
<reference evidence="3" key="1">
    <citation type="submission" date="2023-06" db="EMBL/GenBank/DDBJ databases">
        <title>Genomic analysis of the entomopathogenic nematode Steinernema hermaphroditum.</title>
        <authorList>
            <person name="Schwarz E.M."/>
            <person name="Heppert J.K."/>
            <person name="Baniya A."/>
            <person name="Schwartz H.T."/>
            <person name="Tan C.-H."/>
            <person name="Antoshechkin I."/>
            <person name="Sternberg P.W."/>
            <person name="Goodrich-Blair H."/>
            <person name="Dillman A.R."/>
        </authorList>
    </citation>
    <scope>NUCLEOTIDE SEQUENCE</scope>
    <source>
        <strain evidence="3">PS9179</strain>
        <tissue evidence="3">Whole animal</tissue>
    </source>
</reference>
<dbReference type="InterPro" id="IPR050300">
    <property type="entry name" value="GDXG_lipolytic_enzyme"/>
</dbReference>
<name>A0AA39LU65_9BILA</name>
<evidence type="ECO:0000256" key="1">
    <source>
        <dbReference type="ARBA" id="ARBA00022801"/>
    </source>
</evidence>
<protein>
    <recommendedName>
        <fullName evidence="2">BD-FAE-like domain-containing protein</fullName>
    </recommendedName>
</protein>
<dbReference type="Proteomes" id="UP001175271">
    <property type="component" value="Unassembled WGS sequence"/>
</dbReference>
<dbReference type="Pfam" id="PF20434">
    <property type="entry name" value="BD-FAE"/>
    <property type="match status" value="1"/>
</dbReference>
<evidence type="ECO:0000313" key="3">
    <source>
        <dbReference type="EMBL" id="KAK0410281.1"/>
    </source>
</evidence>
<sequence>MVVREKLSPLEIAFSPSCFPDDPELSPEQVVERFLKVLEDSLAENRSAVAEREEDVVYAGGRCVDFWGPTTASERVFVAIHGGYWQEGDRKYFTTMVKPLVDSGITVAVIGYDLAPKVTIREQIDQVKEAVTFVLNRCPHAMVAVGGHSAGAHLAALAVSEMPKNNRLVTLVLICGVFCLNEIVDTYIGRDIQLTPDTAKKCNLDMNKLIEKFGLKKIVFLNSEFDAEKLKLQNEELEAYLRSNGAIRVECTEIRRVDHFSIIEDLRKKEHPACQALLSALL</sequence>
<gene>
    <name evidence="3" type="ORF">QR680_005040</name>
</gene>
<keyword evidence="1" id="KW-0378">Hydrolase</keyword>